<dbReference type="GO" id="GO:0005886">
    <property type="term" value="C:plasma membrane"/>
    <property type="evidence" value="ECO:0007669"/>
    <property type="project" value="UniProtKB-SubCell"/>
</dbReference>
<dbReference type="InterPro" id="IPR000223">
    <property type="entry name" value="Pept_S26A_signal_pept_1"/>
</dbReference>
<evidence type="ECO:0000256" key="4">
    <source>
        <dbReference type="ARBA" id="ARBA00013208"/>
    </source>
</evidence>
<dbReference type="CDD" id="cd06530">
    <property type="entry name" value="S26_SPase_I"/>
    <property type="match status" value="1"/>
</dbReference>
<feature type="transmembrane region" description="Helical" evidence="7">
    <location>
        <begin position="7"/>
        <end position="29"/>
    </location>
</feature>
<dbReference type="GO" id="GO:0006465">
    <property type="term" value="P:signal peptide processing"/>
    <property type="evidence" value="ECO:0007669"/>
    <property type="project" value="InterPro"/>
</dbReference>
<dbReference type="Pfam" id="PF10502">
    <property type="entry name" value="Peptidase_S26"/>
    <property type="match status" value="1"/>
</dbReference>
<feature type="active site" evidence="6">
    <location>
        <position position="81"/>
    </location>
</feature>
<dbReference type="SUPFAM" id="SSF51306">
    <property type="entry name" value="LexA/Signal peptidase"/>
    <property type="match status" value="1"/>
</dbReference>
<evidence type="ECO:0000256" key="5">
    <source>
        <dbReference type="ARBA" id="ARBA00022801"/>
    </source>
</evidence>
<dbReference type="InterPro" id="IPR036286">
    <property type="entry name" value="LexA/Signal_pep-like_sf"/>
</dbReference>
<evidence type="ECO:0000256" key="3">
    <source>
        <dbReference type="ARBA" id="ARBA00009370"/>
    </source>
</evidence>
<sequence>MKNFIKNWVVPIVIGLAIAMLIRTFWFTLVKVDGPSMWPSLENSELVIENKLATIKRGDVIVFDATHEDPQIKSGHKDYVKRVIAVAGDTVEHRGANLYVNGKKVNQDYIDNDQRTSGTWGNWTLKTLSAREDLWQKKDQNKSVVPKNMYFVLGDHRSVSNDSRMFGFIEKKHILGKVYVPFWNSDTKAKENINDQSKEFFAK</sequence>
<dbReference type="GO" id="GO:0004252">
    <property type="term" value="F:serine-type endopeptidase activity"/>
    <property type="evidence" value="ECO:0007669"/>
    <property type="project" value="InterPro"/>
</dbReference>
<keyword evidence="7" id="KW-1133">Transmembrane helix</keyword>
<accession>A0A1X0VCT8</accession>
<dbReference type="STRING" id="33968.BMS77_08140"/>
<reference evidence="9 10" key="1">
    <citation type="journal article" date="2017" name="Front. Microbiol.">
        <title>Genomic Characterization of Dairy Associated Leuconostoc Species and Diversity of Leuconostocs in Undefined Mixed Mesophilic Starter Cultures.</title>
        <authorList>
            <person name="Frantzen C.A."/>
            <person name="Kot W."/>
            <person name="Pedersen T.B."/>
            <person name="Ardo Y.M."/>
            <person name="Broadbent J.R."/>
            <person name="Neve H."/>
            <person name="Hansen L.H."/>
            <person name="Dal Bello F."/>
            <person name="Ostlie H.M."/>
            <person name="Kleppen H.P."/>
            <person name="Vogensen F.K."/>
            <person name="Holo H."/>
        </authorList>
    </citation>
    <scope>NUCLEOTIDE SEQUENCE [LARGE SCALE GENOMIC DNA]</scope>
    <source>
        <strain evidence="9 10">LMGCF08</strain>
    </source>
</reference>
<dbReference type="PANTHER" id="PTHR43390">
    <property type="entry name" value="SIGNAL PEPTIDASE I"/>
    <property type="match status" value="1"/>
</dbReference>
<evidence type="ECO:0000256" key="7">
    <source>
        <dbReference type="RuleBase" id="RU362042"/>
    </source>
</evidence>
<gene>
    <name evidence="9" type="ORF">BMR96_07525</name>
</gene>
<comment type="subcellular location">
    <subcellularLocation>
        <location evidence="2">Cell membrane</location>
        <topology evidence="2">Single-pass type II membrane protein</topology>
    </subcellularLocation>
    <subcellularLocation>
        <location evidence="7">Membrane</location>
        <topology evidence="7">Single-pass type II membrane protein</topology>
    </subcellularLocation>
</comment>
<dbReference type="EC" id="3.4.21.89" evidence="4 7"/>
<dbReference type="PRINTS" id="PR00727">
    <property type="entry name" value="LEADERPTASE"/>
</dbReference>
<evidence type="ECO:0000313" key="10">
    <source>
        <dbReference type="Proteomes" id="UP000192288"/>
    </source>
</evidence>
<feature type="domain" description="Peptidase S26" evidence="8">
    <location>
        <begin position="6"/>
        <end position="183"/>
    </location>
</feature>
<dbReference type="NCBIfam" id="TIGR02227">
    <property type="entry name" value="sigpep_I_bact"/>
    <property type="match status" value="1"/>
</dbReference>
<dbReference type="InterPro" id="IPR019758">
    <property type="entry name" value="Pept_S26A_signal_pept_1_CS"/>
</dbReference>
<protein>
    <recommendedName>
        <fullName evidence="4 7">Signal peptidase I</fullName>
        <ecNumber evidence="4 7">3.4.21.89</ecNumber>
    </recommendedName>
</protein>
<keyword evidence="7" id="KW-0472">Membrane</keyword>
<dbReference type="PANTHER" id="PTHR43390:SF1">
    <property type="entry name" value="CHLOROPLAST PROCESSING PEPTIDASE"/>
    <property type="match status" value="1"/>
</dbReference>
<evidence type="ECO:0000256" key="6">
    <source>
        <dbReference type="PIRSR" id="PIRSR600223-1"/>
    </source>
</evidence>
<organism evidence="9 10">
    <name type="scientific">Leuconostoc pseudomesenteroides</name>
    <dbReference type="NCBI Taxonomy" id="33968"/>
    <lineage>
        <taxon>Bacteria</taxon>
        <taxon>Bacillati</taxon>
        <taxon>Bacillota</taxon>
        <taxon>Bacilli</taxon>
        <taxon>Lactobacillales</taxon>
        <taxon>Lactobacillaceae</taxon>
        <taxon>Leuconostoc</taxon>
    </lineage>
</organism>
<feature type="active site" evidence="6">
    <location>
        <position position="36"/>
    </location>
</feature>
<evidence type="ECO:0000256" key="2">
    <source>
        <dbReference type="ARBA" id="ARBA00004401"/>
    </source>
</evidence>
<evidence type="ECO:0000259" key="8">
    <source>
        <dbReference type="Pfam" id="PF10502"/>
    </source>
</evidence>
<evidence type="ECO:0000256" key="1">
    <source>
        <dbReference type="ARBA" id="ARBA00000677"/>
    </source>
</evidence>
<dbReference type="AlphaFoldDB" id="A0A1X0VCT8"/>
<comment type="catalytic activity">
    <reaction evidence="1 7">
        <text>Cleavage of hydrophobic, N-terminal signal or leader sequences from secreted and periplasmic proteins.</text>
        <dbReference type="EC" id="3.4.21.89"/>
    </reaction>
</comment>
<dbReference type="PROSITE" id="PS00761">
    <property type="entry name" value="SPASE_I_3"/>
    <property type="match status" value="1"/>
</dbReference>
<dbReference type="Gene3D" id="2.10.109.10">
    <property type="entry name" value="Umud Fragment, subunit A"/>
    <property type="match status" value="1"/>
</dbReference>
<name>A0A1X0VCT8_LEUPS</name>
<proteinExistence type="inferred from homology"/>
<evidence type="ECO:0000313" key="9">
    <source>
        <dbReference type="EMBL" id="ORI97396.1"/>
    </source>
</evidence>
<dbReference type="eggNOG" id="COG0681">
    <property type="taxonomic scope" value="Bacteria"/>
</dbReference>
<dbReference type="RefSeq" id="WP_004915137.1">
    <property type="nucleotide sequence ID" value="NZ_MPLS01000027.1"/>
</dbReference>
<comment type="similarity">
    <text evidence="3 7">Belongs to the peptidase S26 family.</text>
</comment>
<dbReference type="GO" id="GO:0009003">
    <property type="term" value="F:signal peptidase activity"/>
    <property type="evidence" value="ECO:0007669"/>
    <property type="project" value="UniProtKB-EC"/>
</dbReference>
<keyword evidence="7" id="KW-0812">Transmembrane</keyword>
<keyword evidence="5 7" id="KW-0378">Hydrolase</keyword>
<comment type="caution">
    <text evidence="9">The sequence shown here is derived from an EMBL/GenBank/DDBJ whole genome shotgun (WGS) entry which is preliminary data.</text>
</comment>
<dbReference type="InterPro" id="IPR019533">
    <property type="entry name" value="Peptidase_S26"/>
</dbReference>
<keyword evidence="7" id="KW-0645">Protease</keyword>
<dbReference type="Proteomes" id="UP000192288">
    <property type="component" value="Unassembled WGS sequence"/>
</dbReference>
<dbReference type="EMBL" id="MPLS01000027">
    <property type="protein sequence ID" value="ORI97396.1"/>
    <property type="molecule type" value="Genomic_DNA"/>
</dbReference>